<evidence type="ECO:0000313" key="3">
    <source>
        <dbReference type="Proteomes" id="UP000065641"/>
    </source>
</evidence>
<dbReference type="RefSeq" id="WP_169792262.1">
    <property type="nucleotide sequence ID" value="NZ_CP013189.1"/>
</dbReference>
<dbReference type="KEGG" id="pspi:PS2015_543"/>
<proteinExistence type="predicted"/>
<name>A0A0S2KA42_9GAMM</name>
<sequence length="52" mass="5816">MNTPEKPEREYEQSGLYPENEKPFRVWALLGWLGAVVVTLAAAAALLDIMLL</sequence>
<keyword evidence="3" id="KW-1185">Reference proteome</keyword>
<evidence type="ECO:0000313" key="2">
    <source>
        <dbReference type="EMBL" id="ALO45228.1"/>
    </source>
</evidence>
<dbReference type="AlphaFoldDB" id="A0A0S2KA42"/>
<gene>
    <name evidence="2" type="ORF">PS2015_543</name>
</gene>
<accession>A0A0S2KA42</accession>
<keyword evidence="1" id="KW-1133">Transmembrane helix</keyword>
<organism evidence="2 3">
    <name type="scientific">Pseudohongiella spirulinae</name>
    <dbReference type="NCBI Taxonomy" id="1249552"/>
    <lineage>
        <taxon>Bacteria</taxon>
        <taxon>Pseudomonadati</taxon>
        <taxon>Pseudomonadota</taxon>
        <taxon>Gammaproteobacteria</taxon>
        <taxon>Pseudomonadales</taxon>
        <taxon>Pseudohongiellaceae</taxon>
        <taxon>Pseudohongiella</taxon>
    </lineage>
</organism>
<keyword evidence="1" id="KW-0812">Transmembrane</keyword>
<protein>
    <submittedName>
        <fullName evidence="2">Uncharacterized protein</fullName>
    </submittedName>
</protein>
<dbReference type="Proteomes" id="UP000065641">
    <property type="component" value="Chromosome"/>
</dbReference>
<keyword evidence="1" id="KW-0472">Membrane</keyword>
<feature type="transmembrane region" description="Helical" evidence="1">
    <location>
        <begin position="26"/>
        <end position="47"/>
    </location>
</feature>
<reference evidence="2 3" key="1">
    <citation type="submission" date="2015-11" db="EMBL/GenBank/DDBJ databases">
        <authorList>
            <person name="Zhang Y."/>
            <person name="Guo Z."/>
        </authorList>
    </citation>
    <scope>NUCLEOTIDE SEQUENCE [LARGE SCALE GENOMIC DNA]</scope>
    <source>
        <strain evidence="2 3">KCTC 32221</strain>
    </source>
</reference>
<evidence type="ECO:0000256" key="1">
    <source>
        <dbReference type="SAM" id="Phobius"/>
    </source>
</evidence>
<dbReference type="EMBL" id="CP013189">
    <property type="protein sequence ID" value="ALO45228.1"/>
    <property type="molecule type" value="Genomic_DNA"/>
</dbReference>